<protein>
    <submittedName>
        <fullName evidence="1">Uncharacterized protein</fullName>
    </submittedName>
</protein>
<keyword evidence="2" id="KW-1185">Reference proteome</keyword>
<evidence type="ECO:0000313" key="1">
    <source>
        <dbReference type="EMBL" id="GAJ29579.1"/>
    </source>
</evidence>
<dbReference type="EMBL" id="BAND01000068">
    <property type="protein sequence ID" value="GAJ29579.1"/>
    <property type="molecule type" value="Genomic_DNA"/>
</dbReference>
<name>A0A023D657_ACIMT</name>
<sequence>MFSISDIIERDAVRDLETFMRQGWQICTTPSLWASGWAGSMLIMRRDAHEIRVWRRPDGIAEVEIDDVLIDTKANTRIARYLRSLMPAEAAGME</sequence>
<organism evidence="1 2">
    <name type="scientific">Acidomonas methanolica NBRC 104435</name>
    <dbReference type="NCBI Taxonomy" id="1231351"/>
    <lineage>
        <taxon>Bacteria</taxon>
        <taxon>Pseudomonadati</taxon>
        <taxon>Pseudomonadota</taxon>
        <taxon>Alphaproteobacteria</taxon>
        <taxon>Acetobacterales</taxon>
        <taxon>Acetobacteraceae</taxon>
        <taxon>Acidomonas</taxon>
    </lineage>
</organism>
<reference evidence="1 2" key="2">
    <citation type="journal article" date="2014" name="FEMS Microbiol. Lett.">
        <title>Draft genomic DNA sequence of the facultatively methylotrophic bacterium Acidomonas methanolica type strain MB58.</title>
        <authorList>
            <person name="Higashiura N."/>
            <person name="Hadano H."/>
            <person name="Hirakawa H."/>
            <person name="Matsutani M."/>
            <person name="Takabe S."/>
            <person name="Matsushita K."/>
            <person name="Azuma Y."/>
        </authorList>
    </citation>
    <scope>NUCLEOTIDE SEQUENCE [LARGE SCALE GENOMIC DNA]</scope>
    <source>
        <strain evidence="1 2">MB58</strain>
    </source>
</reference>
<dbReference type="AlphaFoldDB" id="A0A023D657"/>
<accession>A0A023D657</accession>
<dbReference type="Proteomes" id="UP000019760">
    <property type="component" value="Unassembled WGS sequence"/>
</dbReference>
<dbReference type="RefSeq" id="WP_042059683.1">
    <property type="nucleotide sequence ID" value="NZ_BJVB01000014.1"/>
</dbReference>
<evidence type="ECO:0000313" key="2">
    <source>
        <dbReference type="Proteomes" id="UP000019760"/>
    </source>
</evidence>
<proteinExistence type="predicted"/>
<comment type="caution">
    <text evidence="1">The sequence shown here is derived from an EMBL/GenBank/DDBJ whole genome shotgun (WGS) entry which is preliminary data.</text>
</comment>
<gene>
    <name evidence="1" type="ORF">Amme_068_012</name>
</gene>
<reference evidence="2" key="1">
    <citation type="journal article" date="2014" name="FEMS Microbiol. Lett.">
        <title>Draft Genomic DNA Sequence of the Facultatively Methylotrophic Bacterium Acidomonas methanolica type strain MB58.</title>
        <authorList>
            <person name="Higashiura N."/>
            <person name="Hadano H."/>
            <person name="Hirakawa H."/>
            <person name="Matsutani M."/>
            <person name="Takabe S."/>
            <person name="Matsushita K."/>
            <person name="Azuma Y."/>
        </authorList>
    </citation>
    <scope>NUCLEOTIDE SEQUENCE [LARGE SCALE GENOMIC DNA]</scope>
    <source>
        <strain evidence="2">MB58</strain>
    </source>
</reference>